<reference evidence="2" key="1">
    <citation type="journal article" date="2008" name="Nat. Genet.">
        <title>The Pristionchus pacificus genome provides a unique perspective on nematode lifestyle and parasitism.</title>
        <authorList>
            <person name="Dieterich C."/>
            <person name="Clifton S.W."/>
            <person name="Schuster L.N."/>
            <person name="Chinwalla A."/>
            <person name="Delehaunty K."/>
            <person name="Dinkelacker I."/>
            <person name="Fulton L."/>
            <person name="Fulton R."/>
            <person name="Godfrey J."/>
            <person name="Minx P."/>
            <person name="Mitreva M."/>
            <person name="Roeseler W."/>
            <person name="Tian H."/>
            <person name="Witte H."/>
            <person name="Yang S.P."/>
            <person name="Wilson R.K."/>
            <person name="Sommer R.J."/>
        </authorList>
    </citation>
    <scope>NUCLEOTIDE SEQUENCE [LARGE SCALE GENOMIC DNA]</scope>
    <source>
        <strain evidence="2">PS312</strain>
    </source>
</reference>
<keyword evidence="2" id="KW-1185">Reference proteome</keyword>
<accession>A0A8R1UYD8</accession>
<proteinExistence type="predicted"/>
<accession>A0A2A6C8F1</accession>
<name>A0A2A6C8F1_PRIPA</name>
<protein>
    <submittedName>
        <fullName evidence="1">Uncharacterized protein</fullName>
    </submittedName>
</protein>
<dbReference type="Proteomes" id="UP000005239">
    <property type="component" value="Unassembled WGS sequence"/>
</dbReference>
<gene>
    <name evidence="1" type="primary">WBGene00282024</name>
</gene>
<evidence type="ECO:0000313" key="1">
    <source>
        <dbReference type="EnsemblMetazoa" id="PPA43655.1"/>
    </source>
</evidence>
<organism evidence="1 2">
    <name type="scientific">Pristionchus pacificus</name>
    <name type="common">Parasitic nematode worm</name>
    <dbReference type="NCBI Taxonomy" id="54126"/>
    <lineage>
        <taxon>Eukaryota</taxon>
        <taxon>Metazoa</taxon>
        <taxon>Ecdysozoa</taxon>
        <taxon>Nematoda</taxon>
        <taxon>Chromadorea</taxon>
        <taxon>Rhabditida</taxon>
        <taxon>Rhabditina</taxon>
        <taxon>Diplogasteromorpha</taxon>
        <taxon>Diplogasteroidea</taxon>
        <taxon>Neodiplogasteridae</taxon>
        <taxon>Pristionchus</taxon>
    </lineage>
</organism>
<evidence type="ECO:0000313" key="2">
    <source>
        <dbReference type="Proteomes" id="UP000005239"/>
    </source>
</evidence>
<reference evidence="1" key="2">
    <citation type="submission" date="2022-06" db="UniProtKB">
        <authorList>
            <consortium name="EnsemblMetazoa"/>
        </authorList>
    </citation>
    <scope>IDENTIFICATION</scope>
    <source>
        <strain evidence="1">PS312</strain>
    </source>
</reference>
<dbReference type="AlphaFoldDB" id="A0A2A6C8F1"/>
<dbReference type="EnsemblMetazoa" id="PPA43655.1">
    <property type="protein sequence ID" value="PPA43655.1"/>
    <property type="gene ID" value="WBGene00282024"/>
</dbReference>
<sequence>MAESALLYTTVCRRPAICNQNLRWHSDCILRSELRVIRDMRPSRDIGSPTLSILSRLVDGKGIRVACSQLWTKKREYTRKGAEY</sequence>